<dbReference type="Proteomes" id="UP000770785">
    <property type="component" value="Unassembled WGS sequence"/>
</dbReference>
<evidence type="ECO:0000256" key="5">
    <source>
        <dbReference type="PROSITE-ProRule" id="PRU01023"/>
    </source>
</evidence>
<comment type="caution">
    <text evidence="5">Lacks conserved residue(s) required for the propagation of feature annotation.</text>
</comment>
<feature type="binding site" evidence="5">
    <location>
        <position position="300"/>
    </location>
    <ligand>
        <name>S-adenosyl-L-methionine</name>
        <dbReference type="ChEBI" id="CHEBI:59789"/>
    </ligand>
</feature>
<dbReference type="CDD" id="cd02440">
    <property type="entry name" value="AdoMet_MTases"/>
    <property type="match status" value="1"/>
</dbReference>
<sequence>MSARLYPAHFEAIASALQAIFLKGNYADKEISRVLKEDKKRGSKDRAFIAEQTYGVVRNYRLLKHLAELENPTSREDFWRLTGAWLLHNGTNLPGWKEFGNLSRERVEERMATVDDKRAVRESIPDWLDALGTDQLGDNWGATLTALNEQAPVVLRTNRLKTTPEELIKALAKESILTEHIAADALLVTERRNLFATKAFKAGHFELQDFSSQQAAPSLDVDPSHTVIDACAGAGGKSLHLAALMQNRGKLLSLDVHNWKLEELKKRAKRAGVNNLETRAISSTKIVKRLTERADRLLLDVPCSGLGVLRRNPDAKWKLNPDFLERVITEQADILARYSRMVKPGGKMVYATCSILPRENDDQVDRFLNEEAGKDWTLARKHTYLPQVEGYDGFFVSVLDRT</sequence>
<comment type="similarity">
    <text evidence="5">Belongs to the class I-like SAM-binding methyltransferase superfamily. RsmB/NOP family.</text>
</comment>
<comment type="caution">
    <text evidence="7">The sequence shown here is derived from an EMBL/GenBank/DDBJ whole genome shotgun (WGS) entry which is preliminary data.</text>
</comment>
<dbReference type="RefSeq" id="WP_168035473.1">
    <property type="nucleotide sequence ID" value="NZ_JAATJH010000001.1"/>
</dbReference>
<evidence type="ECO:0000256" key="2">
    <source>
        <dbReference type="ARBA" id="ARBA00022679"/>
    </source>
</evidence>
<dbReference type="GO" id="GO:0032259">
    <property type="term" value="P:methylation"/>
    <property type="evidence" value="ECO:0007669"/>
    <property type="project" value="UniProtKB-KW"/>
</dbReference>
<dbReference type="InterPro" id="IPR001678">
    <property type="entry name" value="MeTrfase_RsmB-F_NOP2_dom"/>
</dbReference>
<dbReference type="Gene3D" id="3.30.70.1170">
    <property type="entry name" value="Sun protein, domain 3"/>
    <property type="match status" value="1"/>
</dbReference>
<dbReference type="InterPro" id="IPR029063">
    <property type="entry name" value="SAM-dependent_MTases_sf"/>
</dbReference>
<evidence type="ECO:0000313" key="8">
    <source>
        <dbReference type="Proteomes" id="UP000770785"/>
    </source>
</evidence>
<organism evidence="7 8">
    <name type="scientific">Neolewinella antarctica</name>
    <dbReference type="NCBI Taxonomy" id="442734"/>
    <lineage>
        <taxon>Bacteria</taxon>
        <taxon>Pseudomonadati</taxon>
        <taxon>Bacteroidota</taxon>
        <taxon>Saprospiria</taxon>
        <taxon>Saprospirales</taxon>
        <taxon>Lewinellaceae</taxon>
        <taxon>Neolewinella</taxon>
    </lineage>
</organism>
<dbReference type="InterPro" id="IPR054728">
    <property type="entry name" value="RsmB-like_ferredoxin"/>
</dbReference>
<dbReference type="SUPFAM" id="SSF53335">
    <property type="entry name" value="S-adenosyl-L-methionine-dependent methyltransferases"/>
    <property type="match status" value="1"/>
</dbReference>
<keyword evidence="3 5" id="KW-0949">S-adenosyl-L-methionine</keyword>
<evidence type="ECO:0000259" key="6">
    <source>
        <dbReference type="PROSITE" id="PS51686"/>
    </source>
</evidence>
<dbReference type="PANTHER" id="PTHR22807">
    <property type="entry name" value="NOP2 YEAST -RELATED NOL1/NOP2/FMU SUN DOMAIN-CONTAINING"/>
    <property type="match status" value="1"/>
</dbReference>
<evidence type="ECO:0000313" key="7">
    <source>
        <dbReference type="EMBL" id="NJC24656.1"/>
    </source>
</evidence>
<feature type="domain" description="SAM-dependent MTase RsmB/NOP-type" evidence="6">
    <location>
        <begin position="143"/>
        <end position="402"/>
    </location>
</feature>
<dbReference type="Pfam" id="PF22458">
    <property type="entry name" value="RsmF-B_ferredox"/>
    <property type="match status" value="1"/>
</dbReference>
<dbReference type="PROSITE" id="PS51686">
    <property type="entry name" value="SAM_MT_RSMB_NOP"/>
    <property type="match status" value="1"/>
</dbReference>
<dbReference type="InterPro" id="IPR049560">
    <property type="entry name" value="MeTrfase_RsmB-F_NOP2_cat"/>
</dbReference>
<keyword evidence="8" id="KW-1185">Reference proteome</keyword>
<reference evidence="7 8" key="1">
    <citation type="submission" date="2020-03" db="EMBL/GenBank/DDBJ databases">
        <title>Genomic Encyclopedia of Type Strains, Phase IV (KMG-IV): sequencing the most valuable type-strain genomes for metagenomic binning, comparative biology and taxonomic classification.</title>
        <authorList>
            <person name="Goeker M."/>
        </authorList>
    </citation>
    <scope>NUCLEOTIDE SEQUENCE [LARGE SCALE GENOMIC DNA]</scope>
    <source>
        <strain evidence="7 8">DSM 105096</strain>
    </source>
</reference>
<dbReference type="GO" id="GO:0008168">
    <property type="term" value="F:methyltransferase activity"/>
    <property type="evidence" value="ECO:0007669"/>
    <property type="project" value="UniProtKB-KW"/>
</dbReference>
<dbReference type="PANTHER" id="PTHR22807:SF53">
    <property type="entry name" value="RIBOSOMAL RNA SMALL SUBUNIT METHYLTRANSFERASE B-RELATED"/>
    <property type="match status" value="1"/>
</dbReference>
<dbReference type="InterPro" id="IPR023267">
    <property type="entry name" value="RCMT"/>
</dbReference>
<keyword evidence="4 5" id="KW-0694">RNA-binding</keyword>
<feature type="active site" description="Nucleophile" evidence="5">
    <location>
        <position position="353"/>
    </location>
</feature>
<dbReference type="EMBL" id="JAATJH010000001">
    <property type="protein sequence ID" value="NJC24656.1"/>
    <property type="molecule type" value="Genomic_DNA"/>
</dbReference>
<keyword evidence="2 5" id="KW-0808">Transferase</keyword>
<dbReference type="Gene3D" id="3.40.50.150">
    <property type="entry name" value="Vaccinia Virus protein VP39"/>
    <property type="match status" value="1"/>
</dbReference>
<name>A0ABX0X623_9BACT</name>
<keyword evidence="1 5" id="KW-0489">Methyltransferase</keyword>
<dbReference type="EC" id="2.1.1.176" evidence="7"/>
<proteinExistence type="inferred from homology"/>
<dbReference type="Pfam" id="PF01189">
    <property type="entry name" value="Methyltr_RsmB-F"/>
    <property type="match status" value="1"/>
</dbReference>
<evidence type="ECO:0000256" key="4">
    <source>
        <dbReference type="ARBA" id="ARBA00022884"/>
    </source>
</evidence>
<evidence type="ECO:0000256" key="3">
    <source>
        <dbReference type="ARBA" id="ARBA00022691"/>
    </source>
</evidence>
<feature type="binding site" evidence="5">
    <location>
        <position position="255"/>
    </location>
    <ligand>
        <name>S-adenosyl-L-methionine</name>
        <dbReference type="ChEBI" id="CHEBI:59789"/>
    </ligand>
</feature>
<dbReference type="PRINTS" id="PR02008">
    <property type="entry name" value="RCMTFAMILY"/>
</dbReference>
<gene>
    <name evidence="7" type="ORF">GGR27_000137</name>
</gene>
<protein>
    <submittedName>
        <fullName evidence="7">16S rRNA (Cytosine967-C5)-methyltransferase</fullName>
        <ecNumber evidence="7">2.1.1.176</ecNumber>
    </submittedName>
</protein>
<accession>A0ABX0X623</accession>
<evidence type="ECO:0000256" key="1">
    <source>
        <dbReference type="ARBA" id="ARBA00022603"/>
    </source>
</evidence>